<keyword evidence="2" id="KW-0472">Membrane</keyword>
<dbReference type="PANTHER" id="PTHR46560">
    <property type="entry name" value="CYPHER, ISOFORM B"/>
    <property type="match status" value="1"/>
</dbReference>
<keyword evidence="2" id="KW-0812">Transmembrane</keyword>
<feature type="compositionally biased region" description="Basic and acidic residues" evidence="1">
    <location>
        <begin position="992"/>
        <end position="1003"/>
    </location>
</feature>
<dbReference type="InterPro" id="IPR001507">
    <property type="entry name" value="ZP_dom"/>
</dbReference>
<feature type="region of interest" description="Disordered" evidence="1">
    <location>
        <begin position="886"/>
        <end position="910"/>
    </location>
</feature>
<dbReference type="PANTHER" id="PTHR46560:SF1">
    <property type="entry name" value="MINIATURE"/>
    <property type="match status" value="1"/>
</dbReference>
<feature type="domain" description="ZP" evidence="4">
    <location>
        <begin position="56"/>
        <end position="303"/>
    </location>
</feature>
<feature type="region of interest" description="Disordered" evidence="1">
    <location>
        <begin position="992"/>
        <end position="1016"/>
    </location>
</feature>
<accession>A0AAV2AWT2</accession>
<keyword evidence="3" id="KW-0732">Signal</keyword>
<name>A0AAV2AWT2_9ARAC</name>
<dbReference type="Proteomes" id="UP001497382">
    <property type="component" value="Unassembled WGS sequence"/>
</dbReference>
<dbReference type="EMBL" id="CAXIEN010000221">
    <property type="protein sequence ID" value="CAL1287759.1"/>
    <property type="molecule type" value="Genomic_DNA"/>
</dbReference>
<sequence>MTDVKVLSQEMILLLLAMTSGMVTAGQHWHKQEHHLHDNFVEERAPKSQVSRLDVVCSKDHMTVHMSFEEPFYGVVFSHSGSHHERCTHVGPREGVKDTSFQIRYDSCGTVEDLSGQFHENTIVIQYGEDILEAWDEAKRLRCEWLESFNKESSKPTLAISDIEIVELNFQGDDIDCWMEVQEGKGPWARPVGGIVPIGSPLTLVIAINDNSREFDMRVKQCTASDGSGSEIQLTDPSGCVLRPSLLTPFAKIRDFGGKATLVAYSHIFAFKFPDNLDVFVHCIVEVCRHGCPESCGGRLLTDYHPHLRENLHTLESKKHQKLVELTKSKPSIPHPHSQPQNQPQHLLQPPQPPKTVPALKSETSQQRGRPQYLTQIPAHILQQSKSGLGVSIETLLSAEQKTHQTFSKNNSATLYNKDAPYTKHVSIGTNFQGHTNEASQNKQLKSEIKSSASNIHVISEEEDSHIHHGHSDVKPVPIGHYHRIIGHDAHWNSEEVKLLDEQNLKHFIPPLKESLQGIPQTGNTAWFADGEKTLINEKILHPHPGSKIPNNHHVPFKKDPEKLYIGPQISSVSADEVKTLINEKVIHPYPGSKISNNHHIPIKKEPERTFSKEEVFHPHPGSKIPNNHQIPFKIKQQKTLLAPQPEPSAWSADEVIGLTKHDIIHPHISDHHIAHFKEELGRLAVSKEIFNDHKHHVSIVEEPKPEPAPWTFDEVGPMHKPGLIHGHLHQKRLEEPRPEPAPWTLDEVKPLTKEDLKVHSLNYKLKSHSHQSHSIPTYKESIQPDLLKPPSPVPVYIPKYTPAPTNMSMTGPMMMKMMMSMPTLLPFTYQTARWPQKTTARHLKTDKRNYPYPIPQFTHRQQMMMSVIADRRMDGDEDDLQFQIDPRSHLSSDEPSSPIKIGEKWHNSDDSDLLKVGEEEATITTQMPDESKEQTLDQKMATLSEHTEPAKVTEDQAEMKSHMRENKESSTSGAIRPPITGFVRPALDIDELNKPESKDRSAHNPRALNRKRRSSEPVFGVKQKFQAIALSDLAFELNFTRDSTTVFRGRREEIIYGICMSPVSMSAGVGFILILTLCALIASLLFYEHSWRLGNKTAHLSLLSRTFNGNLEPLYRVSRSHPNSSVR</sequence>
<comment type="caution">
    <text evidence="5">The sequence shown here is derived from an EMBL/GenBank/DDBJ whole genome shotgun (WGS) entry which is preliminary data.</text>
</comment>
<dbReference type="PROSITE" id="PS51034">
    <property type="entry name" value="ZP_2"/>
    <property type="match status" value="1"/>
</dbReference>
<evidence type="ECO:0000256" key="2">
    <source>
        <dbReference type="SAM" id="Phobius"/>
    </source>
</evidence>
<feature type="chain" id="PRO_5043785535" description="ZP domain-containing protein" evidence="3">
    <location>
        <begin position="26"/>
        <end position="1128"/>
    </location>
</feature>
<reference evidence="5 6" key="1">
    <citation type="submission" date="2024-04" db="EMBL/GenBank/DDBJ databases">
        <authorList>
            <person name="Rising A."/>
            <person name="Reimegard J."/>
            <person name="Sonavane S."/>
            <person name="Akerstrom W."/>
            <person name="Nylinder S."/>
            <person name="Hedman E."/>
            <person name="Kallberg Y."/>
        </authorList>
    </citation>
    <scope>NUCLEOTIDE SEQUENCE [LARGE SCALE GENOMIC DNA]</scope>
</reference>
<keyword evidence="2" id="KW-1133">Transmembrane helix</keyword>
<proteinExistence type="predicted"/>
<dbReference type="Pfam" id="PF25057">
    <property type="entry name" value="CUT_N"/>
    <property type="match status" value="1"/>
</dbReference>
<evidence type="ECO:0000313" key="5">
    <source>
        <dbReference type="EMBL" id="CAL1287759.1"/>
    </source>
</evidence>
<gene>
    <name evidence="5" type="ORF">LARSCL_LOCUS15001</name>
</gene>
<feature type="transmembrane region" description="Helical" evidence="2">
    <location>
        <begin position="1066"/>
        <end position="1088"/>
    </location>
</feature>
<evidence type="ECO:0000256" key="1">
    <source>
        <dbReference type="SAM" id="MobiDB-lite"/>
    </source>
</evidence>
<dbReference type="SMART" id="SM00241">
    <property type="entry name" value="ZP"/>
    <property type="match status" value="1"/>
</dbReference>
<dbReference type="AlphaFoldDB" id="A0AAV2AWT2"/>
<dbReference type="Pfam" id="PF00100">
    <property type="entry name" value="Zona_pellucida"/>
    <property type="match status" value="1"/>
</dbReference>
<protein>
    <recommendedName>
        <fullName evidence="4">ZP domain-containing protein</fullName>
    </recommendedName>
</protein>
<dbReference type="InterPro" id="IPR055355">
    <property type="entry name" value="ZP-C"/>
</dbReference>
<feature type="region of interest" description="Disordered" evidence="1">
    <location>
        <begin position="330"/>
        <end position="370"/>
    </location>
</feature>
<keyword evidence="6" id="KW-1185">Reference proteome</keyword>
<feature type="compositionally biased region" description="Low complexity" evidence="1">
    <location>
        <begin position="330"/>
        <end position="349"/>
    </location>
</feature>
<evidence type="ECO:0000256" key="3">
    <source>
        <dbReference type="SAM" id="SignalP"/>
    </source>
</evidence>
<evidence type="ECO:0000259" key="4">
    <source>
        <dbReference type="PROSITE" id="PS51034"/>
    </source>
</evidence>
<evidence type="ECO:0000313" key="6">
    <source>
        <dbReference type="Proteomes" id="UP001497382"/>
    </source>
</evidence>
<feature type="signal peptide" evidence="3">
    <location>
        <begin position="1"/>
        <end position="25"/>
    </location>
</feature>
<dbReference type="InterPro" id="IPR056953">
    <property type="entry name" value="CUT_N"/>
</dbReference>
<organism evidence="5 6">
    <name type="scientific">Larinioides sclopetarius</name>
    <dbReference type="NCBI Taxonomy" id="280406"/>
    <lineage>
        <taxon>Eukaryota</taxon>
        <taxon>Metazoa</taxon>
        <taxon>Ecdysozoa</taxon>
        <taxon>Arthropoda</taxon>
        <taxon>Chelicerata</taxon>
        <taxon>Arachnida</taxon>
        <taxon>Araneae</taxon>
        <taxon>Araneomorphae</taxon>
        <taxon>Entelegynae</taxon>
        <taxon>Araneoidea</taxon>
        <taxon>Araneidae</taxon>
        <taxon>Larinioides</taxon>
    </lineage>
</organism>